<dbReference type="InterPro" id="IPR044929">
    <property type="entry name" value="DNA/RNA_non-sp_Endonuclease_sf"/>
</dbReference>
<accession>A0A7W4K480</accession>
<dbReference type="GO" id="GO:0003676">
    <property type="term" value="F:nucleic acid binding"/>
    <property type="evidence" value="ECO:0007669"/>
    <property type="project" value="InterPro"/>
</dbReference>
<feature type="active site" description="Proton acceptor" evidence="8">
    <location>
        <position position="130"/>
    </location>
</feature>
<comment type="caution">
    <text evidence="14">The sequence shown here is derived from an EMBL/GenBank/DDBJ whole genome shotgun (WGS) entry which is preliminary data.</text>
</comment>
<reference evidence="14 15" key="1">
    <citation type="submission" date="2020-04" db="EMBL/GenBank/DDBJ databases">
        <title>Description of novel Gluconacetobacter.</title>
        <authorList>
            <person name="Sombolestani A."/>
        </authorList>
    </citation>
    <scope>NUCLEOTIDE SEQUENCE [LARGE SCALE GENOMIC DNA]</scope>
    <source>
        <strain evidence="14 15">LMG 27802</strain>
    </source>
</reference>
<sequence>MRPAGDPTRASCRRARGIRTGLALLCLALVPDRAWAQTACADFGAGGVLPTLVRPALAVRTHLLCNRAYAVLASGVSRGPLWSAEHLTAAAVVAAGALPRTGTFAADPRLPPSDRAEIDDFRRSGYDRGHMAPSGDMADDAAQQESFLLSNIVPQAGDLNRGIWAGIEEAVRNLARRDGDLYVVTGPAFHARDLSRIGGHVLVPTSTWKAVYDPARNGAGVYVCRNRAVRPTCNEVTVDTLIRVVGIDPFPALPDAVKTARFDLPHPDAGPADRRTRQQMREIERLWRRWLKG</sequence>
<keyword evidence="15" id="KW-1185">Reference proteome</keyword>
<keyword evidence="5 10" id="KW-0255">Endonuclease</keyword>
<evidence type="ECO:0000256" key="9">
    <source>
        <dbReference type="PIRSR" id="PIRSR640255-2"/>
    </source>
</evidence>
<protein>
    <recommendedName>
        <fullName evidence="10">Endonuclease</fullName>
        <ecNumber evidence="10">3.1.30.-</ecNumber>
    </recommendedName>
</protein>
<evidence type="ECO:0000256" key="5">
    <source>
        <dbReference type="ARBA" id="ARBA00022759"/>
    </source>
</evidence>
<evidence type="ECO:0000313" key="15">
    <source>
        <dbReference type="Proteomes" id="UP000578030"/>
    </source>
</evidence>
<keyword evidence="7" id="KW-0460">Magnesium</keyword>
<dbReference type="InterPro" id="IPR018524">
    <property type="entry name" value="DNA/RNA_endonuclease_AS"/>
</dbReference>
<evidence type="ECO:0000256" key="10">
    <source>
        <dbReference type="RuleBase" id="RU366055"/>
    </source>
</evidence>
<evidence type="ECO:0000256" key="2">
    <source>
        <dbReference type="ARBA" id="ARBA00010052"/>
    </source>
</evidence>
<dbReference type="InterPro" id="IPR001604">
    <property type="entry name" value="Endo_G_ENPP1-like_dom"/>
</dbReference>
<feature type="signal peptide" evidence="11">
    <location>
        <begin position="1"/>
        <end position="36"/>
    </location>
</feature>
<evidence type="ECO:0000256" key="11">
    <source>
        <dbReference type="SAM" id="SignalP"/>
    </source>
</evidence>
<dbReference type="PROSITE" id="PS01070">
    <property type="entry name" value="NUCLEASE_NON_SPEC"/>
    <property type="match status" value="1"/>
</dbReference>
<evidence type="ECO:0000256" key="8">
    <source>
        <dbReference type="PIRSR" id="PIRSR640255-1"/>
    </source>
</evidence>
<keyword evidence="6 10" id="KW-0378">Hydrolase</keyword>
<feature type="domain" description="ENPP1-3/EXOG-like endonuclease/phosphodiesterase" evidence="12">
    <location>
        <begin position="66"/>
        <end position="256"/>
    </location>
</feature>
<dbReference type="GO" id="GO:0016787">
    <property type="term" value="F:hydrolase activity"/>
    <property type="evidence" value="ECO:0007669"/>
    <property type="project" value="UniProtKB-KW"/>
</dbReference>
<evidence type="ECO:0000256" key="3">
    <source>
        <dbReference type="ARBA" id="ARBA00022722"/>
    </source>
</evidence>
<dbReference type="Proteomes" id="UP000578030">
    <property type="component" value="Unassembled WGS sequence"/>
</dbReference>
<dbReference type="Gene3D" id="3.40.570.10">
    <property type="entry name" value="Extracellular Endonuclease, subunit A"/>
    <property type="match status" value="1"/>
</dbReference>
<dbReference type="PANTHER" id="PTHR13966">
    <property type="entry name" value="ENDONUCLEASE RELATED"/>
    <property type="match status" value="1"/>
</dbReference>
<comment type="cofactor">
    <cofactor evidence="1 10">
        <name>Mg(2+)</name>
        <dbReference type="ChEBI" id="CHEBI:18420"/>
    </cofactor>
</comment>
<dbReference type="SMART" id="SM00892">
    <property type="entry name" value="Endonuclease_NS"/>
    <property type="match status" value="1"/>
</dbReference>
<evidence type="ECO:0000256" key="4">
    <source>
        <dbReference type="ARBA" id="ARBA00022723"/>
    </source>
</evidence>
<gene>
    <name evidence="14" type="ORF">HLH28_00445</name>
</gene>
<dbReference type="SUPFAM" id="SSF54060">
    <property type="entry name" value="His-Me finger endonucleases"/>
    <property type="match status" value="1"/>
</dbReference>
<dbReference type="EMBL" id="JABEQM010000001">
    <property type="protein sequence ID" value="MBB2200061.1"/>
    <property type="molecule type" value="Genomic_DNA"/>
</dbReference>
<evidence type="ECO:0000256" key="6">
    <source>
        <dbReference type="ARBA" id="ARBA00022801"/>
    </source>
</evidence>
<feature type="binding site" evidence="9">
    <location>
        <position position="160"/>
    </location>
    <ligand>
        <name>Mg(2+)</name>
        <dbReference type="ChEBI" id="CHEBI:18420"/>
        <note>catalytic</note>
    </ligand>
</feature>
<dbReference type="Pfam" id="PF01223">
    <property type="entry name" value="Endonuclease_NS"/>
    <property type="match status" value="1"/>
</dbReference>
<evidence type="ECO:0000256" key="7">
    <source>
        <dbReference type="ARBA" id="ARBA00022842"/>
    </source>
</evidence>
<dbReference type="SMART" id="SM00477">
    <property type="entry name" value="NUC"/>
    <property type="match status" value="1"/>
</dbReference>
<dbReference type="CDD" id="cd00091">
    <property type="entry name" value="NUC"/>
    <property type="match status" value="1"/>
</dbReference>
<feature type="chain" id="PRO_5031340200" description="Endonuclease" evidence="11">
    <location>
        <begin position="37"/>
        <end position="293"/>
    </location>
</feature>
<organism evidence="14 15">
    <name type="scientific">Gluconacetobacter tumulisoli</name>
    <dbReference type="NCBI Taxonomy" id="1286189"/>
    <lineage>
        <taxon>Bacteria</taxon>
        <taxon>Pseudomonadati</taxon>
        <taxon>Pseudomonadota</taxon>
        <taxon>Alphaproteobacteria</taxon>
        <taxon>Acetobacterales</taxon>
        <taxon>Acetobacteraceae</taxon>
        <taxon>Gluconacetobacter</taxon>
    </lineage>
</organism>
<evidence type="ECO:0000259" key="13">
    <source>
        <dbReference type="SMART" id="SM00892"/>
    </source>
</evidence>
<proteinExistence type="inferred from homology"/>
<dbReference type="EC" id="3.1.30.-" evidence="10"/>
<dbReference type="GO" id="GO:0004519">
    <property type="term" value="F:endonuclease activity"/>
    <property type="evidence" value="ECO:0007669"/>
    <property type="project" value="UniProtKB-UniRule"/>
</dbReference>
<name>A0A7W4K480_9PROT</name>
<dbReference type="PANTHER" id="PTHR13966:SF5">
    <property type="entry name" value="ENDONUCLEASE G, MITOCHONDRIAL"/>
    <property type="match status" value="1"/>
</dbReference>
<keyword evidence="4 9" id="KW-0479">Metal-binding</keyword>
<dbReference type="InterPro" id="IPR040255">
    <property type="entry name" value="Non-specific_endonuclease"/>
</dbReference>
<comment type="similarity">
    <text evidence="2 10">Belongs to the DNA/RNA non-specific endonuclease family.</text>
</comment>
<dbReference type="GO" id="GO:0046872">
    <property type="term" value="F:metal ion binding"/>
    <property type="evidence" value="ECO:0007669"/>
    <property type="project" value="UniProtKB-KW"/>
</dbReference>
<dbReference type="InterPro" id="IPR020821">
    <property type="entry name" value="ENPP1-3/EXOG-like_nuc-like"/>
</dbReference>
<evidence type="ECO:0000256" key="1">
    <source>
        <dbReference type="ARBA" id="ARBA00001946"/>
    </source>
</evidence>
<feature type="domain" description="DNA/RNA non-specific endonuclease/pyrophosphatase/phosphodiesterase" evidence="13">
    <location>
        <begin position="65"/>
        <end position="256"/>
    </location>
</feature>
<dbReference type="InterPro" id="IPR044925">
    <property type="entry name" value="His-Me_finger_sf"/>
</dbReference>
<dbReference type="AlphaFoldDB" id="A0A7W4K480"/>
<keyword evidence="11" id="KW-0732">Signal</keyword>
<evidence type="ECO:0000313" key="14">
    <source>
        <dbReference type="EMBL" id="MBB2200061.1"/>
    </source>
</evidence>
<evidence type="ECO:0000259" key="12">
    <source>
        <dbReference type="SMART" id="SM00477"/>
    </source>
</evidence>
<keyword evidence="3 10" id="KW-0540">Nuclease</keyword>